<organism evidence="1 2">
    <name type="scientific">Faecalibacter rhinopitheci</name>
    <dbReference type="NCBI Taxonomy" id="2779678"/>
    <lineage>
        <taxon>Bacteria</taxon>
        <taxon>Pseudomonadati</taxon>
        <taxon>Bacteroidota</taxon>
        <taxon>Flavobacteriia</taxon>
        <taxon>Flavobacteriales</taxon>
        <taxon>Weeksellaceae</taxon>
        <taxon>Faecalibacter</taxon>
    </lineage>
</organism>
<dbReference type="Gene3D" id="3.30.530.20">
    <property type="match status" value="1"/>
</dbReference>
<dbReference type="AlphaFoldDB" id="A0A8J7KCG8"/>
<evidence type="ECO:0000313" key="1">
    <source>
        <dbReference type="EMBL" id="MBF0596206.1"/>
    </source>
</evidence>
<evidence type="ECO:0000313" key="2">
    <source>
        <dbReference type="Proteomes" id="UP000608754"/>
    </source>
</evidence>
<keyword evidence="2" id="KW-1185">Reference proteome</keyword>
<reference evidence="1" key="1">
    <citation type="submission" date="2020-10" db="EMBL/GenBank/DDBJ databases">
        <authorList>
            <person name="Lu T."/>
            <person name="Wang Q."/>
            <person name="Han X."/>
        </authorList>
    </citation>
    <scope>NUCLEOTIDE SEQUENCE</scope>
    <source>
        <strain evidence="1">WQ 117</strain>
    </source>
</reference>
<gene>
    <name evidence="1" type="ORF">IM532_01800</name>
</gene>
<dbReference type="SUPFAM" id="SSF55961">
    <property type="entry name" value="Bet v1-like"/>
    <property type="match status" value="1"/>
</dbReference>
<dbReference type="CDD" id="cd07820">
    <property type="entry name" value="SRPBCC_3"/>
    <property type="match status" value="1"/>
</dbReference>
<name>A0A8J7KCG8_9FLAO</name>
<comment type="caution">
    <text evidence="1">The sequence shown here is derived from an EMBL/GenBank/DDBJ whole genome shotgun (WGS) entry which is preliminary data.</text>
</comment>
<sequence length="150" mass="17970">MKHHLKYEQYIDASMDEVWTFFSDANNLLVLTPDNMKMKVKSNLTNTQLYEGMRIAYTVSPLFSIPLFWETEILEVSNQSHFIDIQRKGPFKYWKHKHTFISQEKGVLMIDEIIYELPFGFIGNIFHKPLVLNNLKELFIYRKQIIQEMF</sequence>
<accession>A0A8J7KCG8</accession>
<dbReference type="RefSeq" id="WP_194181735.1">
    <property type="nucleotide sequence ID" value="NZ_JADGIK010000001.1"/>
</dbReference>
<dbReference type="Proteomes" id="UP000608754">
    <property type="component" value="Unassembled WGS sequence"/>
</dbReference>
<proteinExistence type="predicted"/>
<dbReference type="InterPro" id="IPR023393">
    <property type="entry name" value="START-like_dom_sf"/>
</dbReference>
<dbReference type="EMBL" id="JADGIK010000001">
    <property type="protein sequence ID" value="MBF0596206.1"/>
    <property type="molecule type" value="Genomic_DNA"/>
</dbReference>
<protein>
    <submittedName>
        <fullName evidence="1">SRPBCC family protein</fullName>
    </submittedName>
</protein>